<dbReference type="AlphaFoldDB" id="A0A1G6MV47"/>
<reference evidence="2" key="1">
    <citation type="submission" date="2016-10" db="EMBL/GenBank/DDBJ databases">
        <authorList>
            <person name="Varghese N."/>
            <person name="Submissions S."/>
        </authorList>
    </citation>
    <scope>NUCLEOTIDE SEQUENCE [LARGE SCALE GENOMIC DNA]</scope>
    <source>
        <strain evidence="2">DSM 23095</strain>
    </source>
</reference>
<dbReference type="Proteomes" id="UP000199060">
    <property type="component" value="Unassembled WGS sequence"/>
</dbReference>
<accession>A0A1G6MV47</accession>
<evidence type="ECO:0000313" key="2">
    <source>
        <dbReference type="Proteomes" id="UP000199060"/>
    </source>
</evidence>
<gene>
    <name evidence="1" type="ORF">SAMN04488104_100285</name>
</gene>
<keyword evidence="2" id="KW-1185">Reference proteome</keyword>
<name>A0A1G6MV47_9BACT</name>
<sequence>MTELDQEKILAFEFKSEKEQIVFGLENGVFTAIFESIHNQHRKAMQISLGGLNEADEHLDWLKRPLEIGEKFELNVVRATPTQISEPTERGKSVPPTDEQLLQVYHDLKKELKEAGLI</sequence>
<protein>
    <submittedName>
        <fullName evidence="1">Uncharacterized protein</fullName>
    </submittedName>
</protein>
<dbReference type="OrthoDB" id="1442549at2"/>
<organism evidence="1 2">
    <name type="scientific">Algoriphagus faecimaris</name>
    <dbReference type="NCBI Taxonomy" id="686796"/>
    <lineage>
        <taxon>Bacteria</taxon>
        <taxon>Pseudomonadati</taxon>
        <taxon>Bacteroidota</taxon>
        <taxon>Cytophagia</taxon>
        <taxon>Cytophagales</taxon>
        <taxon>Cyclobacteriaceae</taxon>
        <taxon>Algoriphagus</taxon>
    </lineage>
</organism>
<dbReference type="RefSeq" id="WP_087937708.1">
    <property type="nucleotide sequence ID" value="NZ_FNAC01000002.1"/>
</dbReference>
<evidence type="ECO:0000313" key="1">
    <source>
        <dbReference type="EMBL" id="SDC59433.1"/>
    </source>
</evidence>
<dbReference type="EMBL" id="FNAC01000002">
    <property type="protein sequence ID" value="SDC59433.1"/>
    <property type="molecule type" value="Genomic_DNA"/>
</dbReference>
<proteinExistence type="predicted"/>